<sequence>MMPSRQRLDQDQAWQPAVIRREVDGPARDQEERTTCCSRACGGPRRVLWPYLLLILVETGAFVALLVEKWPHVRFWHAVFVLALVMQSFLTVLLVQESLLQQPMAGTEDERVLRARESRLKLWYMVHGGACLPLAAALCGSGLELLSAVWGEDPEGFGHGATMLGLAAYHAALLRAAVHLSRQMGCYMRDLRLKPTVLRACRFETVPRAARGRCESCAICLEDFEGGDAVLPLPCGHVFHTRCIALWLSRSRSCPLRCRDALVQPASA</sequence>
<evidence type="ECO:0000256" key="3">
    <source>
        <dbReference type="ARBA" id="ARBA00022833"/>
    </source>
</evidence>
<keyword evidence="5" id="KW-0472">Membrane</keyword>
<evidence type="ECO:0000256" key="5">
    <source>
        <dbReference type="SAM" id="Phobius"/>
    </source>
</evidence>
<evidence type="ECO:0000256" key="2">
    <source>
        <dbReference type="ARBA" id="ARBA00022771"/>
    </source>
</evidence>
<feature type="transmembrane region" description="Helical" evidence="5">
    <location>
        <begin position="48"/>
        <end position="67"/>
    </location>
</feature>
<keyword evidence="2 4" id="KW-0863">Zinc-finger</keyword>
<dbReference type="GO" id="GO:0008270">
    <property type="term" value="F:zinc ion binding"/>
    <property type="evidence" value="ECO:0007669"/>
    <property type="project" value="UniProtKB-KW"/>
</dbReference>
<reference evidence="7" key="1">
    <citation type="submission" date="2021-01" db="EMBL/GenBank/DDBJ databases">
        <authorList>
            <person name="Corre E."/>
            <person name="Pelletier E."/>
            <person name="Niang G."/>
            <person name="Scheremetjew M."/>
            <person name="Finn R."/>
            <person name="Kale V."/>
            <person name="Holt S."/>
            <person name="Cochrane G."/>
            <person name="Meng A."/>
            <person name="Brown T."/>
            <person name="Cohen L."/>
        </authorList>
    </citation>
    <scope>NUCLEOTIDE SEQUENCE</scope>
    <source>
        <strain evidence="7">CCMP3105</strain>
    </source>
</reference>
<evidence type="ECO:0000256" key="1">
    <source>
        <dbReference type="ARBA" id="ARBA00022723"/>
    </source>
</evidence>
<dbReference type="PANTHER" id="PTHR45798:SF97">
    <property type="entry name" value="ALCOHOL-SENSITIVE RING FINGER PROTEIN 1"/>
    <property type="match status" value="1"/>
</dbReference>
<dbReference type="EMBL" id="HBNR01053406">
    <property type="protein sequence ID" value="CAE4618762.1"/>
    <property type="molecule type" value="Transcribed_RNA"/>
</dbReference>
<dbReference type="InterPro" id="IPR013083">
    <property type="entry name" value="Znf_RING/FYVE/PHD"/>
</dbReference>
<dbReference type="SMART" id="SM00184">
    <property type="entry name" value="RING"/>
    <property type="match status" value="1"/>
</dbReference>
<feature type="transmembrane region" description="Helical" evidence="5">
    <location>
        <begin position="156"/>
        <end position="178"/>
    </location>
</feature>
<dbReference type="AlphaFoldDB" id="A0A7S4RLR2"/>
<dbReference type="Pfam" id="PF13639">
    <property type="entry name" value="zf-RING_2"/>
    <property type="match status" value="1"/>
</dbReference>
<keyword evidence="5" id="KW-0812">Transmembrane</keyword>
<dbReference type="InterPro" id="IPR001841">
    <property type="entry name" value="Znf_RING"/>
</dbReference>
<feature type="transmembrane region" description="Helical" evidence="5">
    <location>
        <begin position="73"/>
        <end position="95"/>
    </location>
</feature>
<dbReference type="PROSITE" id="PS50089">
    <property type="entry name" value="ZF_RING_2"/>
    <property type="match status" value="1"/>
</dbReference>
<keyword evidence="1" id="KW-0479">Metal-binding</keyword>
<feature type="transmembrane region" description="Helical" evidence="5">
    <location>
        <begin position="122"/>
        <end position="150"/>
    </location>
</feature>
<dbReference type="Gene3D" id="3.30.40.10">
    <property type="entry name" value="Zinc/RING finger domain, C3HC4 (zinc finger)"/>
    <property type="match status" value="1"/>
</dbReference>
<keyword evidence="3" id="KW-0862">Zinc</keyword>
<feature type="domain" description="RING-type" evidence="6">
    <location>
        <begin position="217"/>
        <end position="256"/>
    </location>
</feature>
<dbReference type="CDD" id="cd16454">
    <property type="entry name" value="RING-H2_PA-TM-RING"/>
    <property type="match status" value="1"/>
</dbReference>
<gene>
    <name evidence="7" type="ORF">AMON00008_LOCUS37482</name>
</gene>
<organism evidence="7">
    <name type="scientific">Alexandrium monilatum</name>
    <dbReference type="NCBI Taxonomy" id="311494"/>
    <lineage>
        <taxon>Eukaryota</taxon>
        <taxon>Sar</taxon>
        <taxon>Alveolata</taxon>
        <taxon>Dinophyceae</taxon>
        <taxon>Gonyaulacales</taxon>
        <taxon>Pyrocystaceae</taxon>
        <taxon>Alexandrium</taxon>
    </lineage>
</organism>
<evidence type="ECO:0000256" key="4">
    <source>
        <dbReference type="PROSITE-ProRule" id="PRU00175"/>
    </source>
</evidence>
<keyword evidence="5" id="KW-1133">Transmembrane helix</keyword>
<proteinExistence type="predicted"/>
<dbReference type="InterPro" id="IPR052788">
    <property type="entry name" value="RING-type_E3_ligase_ATL"/>
</dbReference>
<evidence type="ECO:0000313" key="7">
    <source>
        <dbReference type="EMBL" id="CAE4618762.1"/>
    </source>
</evidence>
<accession>A0A7S4RLR2</accession>
<protein>
    <recommendedName>
        <fullName evidence="6">RING-type domain-containing protein</fullName>
    </recommendedName>
</protein>
<dbReference type="SUPFAM" id="SSF57850">
    <property type="entry name" value="RING/U-box"/>
    <property type="match status" value="1"/>
</dbReference>
<evidence type="ECO:0000259" key="6">
    <source>
        <dbReference type="PROSITE" id="PS50089"/>
    </source>
</evidence>
<dbReference type="PANTHER" id="PTHR45798">
    <property type="entry name" value="RING-H2 FINGER PROTEIN ATL61-RELATED-RELATED"/>
    <property type="match status" value="1"/>
</dbReference>
<name>A0A7S4RLR2_9DINO</name>